<dbReference type="InParanoid" id="F2SIC7"/>
<reference evidence="3" key="1">
    <citation type="journal article" date="2012" name="MBio">
        <title>Comparative genome analysis of Trichophyton rubrum and related dermatophytes reveals candidate genes involved in infection.</title>
        <authorList>
            <person name="Martinez D.A."/>
            <person name="Oliver B.G."/>
            <person name="Graeser Y."/>
            <person name="Goldberg J.M."/>
            <person name="Li W."/>
            <person name="Martinez-Rossi N.M."/>
            <person name="Monod M."/>
            <person name="Shelest E."/>
            <person name="Barton R.C."/>
            <person name="Birch E."/>
            <person name="Brakhage A.A."/>
            <person name="Chen Z."/>
            <person name="Gurr S.J."/>
            <person name="Heiman D."/>
            <person name="Heitman J."/>
            <person name="Kosti I."/>
            <person name="Rossi A."/>
            <person name="Saif S."/>
            <person name="Samalova M."/>
            <person name="Saunders C.W."/>
            <person name="Shea T."/>
            <person name="Summerbell R.C."/>
            <person name="Xu J."/>
            <person name="Young S."/>
            <person name="Zeng Q."/>
            <person name="Birren B.W."/>
            <person name="Cuomo C.A."/>
            <person name="White T.C."/>
        </authorList>
    </citation>
    <scope>NUCLEOTIDE SEQUENCE [LARGE SCALE GENOMIC DNA]</scope>
    <source>
        <strain evidence="3">ATCC MYA-4607 / CBS 118892</strain>
    </source>
</reference>
<name>F2SIC7_TRIRC</name>
<proteinExistence type="predicted"/>
<evidence type="ECO:0000313" key="3">
    <source>
        <dbReference type="Proteomes" id="UP000008864"/>
    </source>
</evidence>
<dbReference type="RefSeq" id="XP_047603781.1">
    <property type="nucleotide sequence ID" value="XM_047747816.1"/>
</dbReference>
<sequence>MPLTNSVLFHRARSHPGKLTWLSVFVLWQGSAKDDSTVKKRNRSSSSTPRRVDLEKRRHPLRSLLFGTKQAERPKASTLRTCTMPDMGIGRKKERKGQPRWASRVGLYHTPMVQVSVLLGAWHPYQQGAHEPAQGSLDQAESQCPLPNHTYAYGVISEQTGSALHSAIEECGRAYNRVSDSCGIQTELPSPDQATHYSTVRLGGRQDLFADKQCKAAIPVWSQSQVTIWDRRWTSETVGLTAASAGSQPDSTLRLDVMFILFIYIAGHTQLYVFTRPNVNIELHYRY</sequence>
<organism evidence="2 3">
    <name type="scientific">Trichophyton rubrum (strain ATCC MYA-4607 / CBS 118892)</name>
    <name type="common">Athlete's foot fungus</name>
    <dbReference type="NCBI Taxonomy" id="559305"/>
    <lineage>
        <taxon>Eukaryota</taxon>
        <taxon>Fungi</taxon>
        <taxon>Dikarya</taxon>
        <taxon>Ascomycota</taxon>
        <taxon>Pezizomycotina</taxon>
        <taxon>Eurotiomycetes</taxon>
        <taxon>Eurotiomycetidae</taxon>
        <taxon>Onygenales</taxon>
        <taxon>Arthrodermataceae</taxon>
        <taxon>Trichophyton</taxon>
    </lineage>
</organism>
<dbReference type="EMBL" id="GG700649">
    <property type="protein sequence ID" value="EGD85578.2"/>
    <property type="molecule type" value="Genomic_DNA"/>
</dbReference>
<evidence type="ECO:0000313" key="2">
    <source>
        <dbReference type="EMBL" id="EGD85578.2"/>
    </source>
</evidence>
<keyword evidence="3" id="KW-1185">Reference proteome</keyword>
<gene>
    <name evidence="2" type="ORF">TERG_01849</name>
</gene>
<dbReference type="Proteomes" id="UP000008864">
    <property type="component" value="Unassembled WGS sequence"/>
</dbReference>
<dbReference type="AlphaFoldDB" id="F2SIC7"/>
<feature type="region of interest" description="Disordered" evidence="1">
    <location>
        <begin position="37"/>
        <end position="59"/>
    </location>
</feature>
<dbReference type="HOGENOM" id="CLU_970403_0_0_1"/>
<protein>
    <submittedName>
        <fullName evidence="2">Uncharacterized protein</fullName>
    </submittedName>
</protein>
<evidence type="ECO:0000256" key="1">
    <source>
        <dbReference type="SAM" id="MobiDB-lite"/>
    </source>
</evidence>
<dbReference type="GeneID" id="10373585"/>
<accession>F2SIC7</accession>